<keyword evidence="2" id="KW-1185">Reference proteome</keyword>
<sequence>MAFRASRREFSMPARRSLAVGLSRSAVSPGWSSRPFTTAGGNGMKPYNPVAKENINELLIQDTCISTRVVLTPATI</sequence>
<organism evidence="1 2">
    <name type="scientific">Cyclotella atomus</name>
    <dbReference type="NCBI Taxonomy" id="382360"/>
    <lineage>
        <taxon>Eukaryota</taxon>
        <taxon>Sar</taxon>
        <taxon>Stramenopiles</taxon>
        <taxon>Ochrophyta</taxon>
        <taxon>Bacillariophyta</taxon>
        <taxon>Coscinodiscophyceae</taxon>
        <taxon>Thalassiosirophycidae</taxon>
        <taxon>Stephanodiscales</taxon>
        <taxon>Stephanodiscaceae</taxon>
        <taxon>Cyclotella</taxon>
    </lineage>
</organism>
<accession>A0ABD3QHL9</accession>
<name>A0ABD3QHL9_9STRA</name>
<evidence type="ECO:0000313" key="2">
    <source>
        <dbReference type="Proteomes" id="UP001530400"/>
    </source>
</evidence>
<comment type="caution">
    <text evidence="1">The sequence shown here is derived from an EMBL/GenBank/DDBJ whole genome shotgun (WGS) entry which is preliminary data.</text>
</comment>
<dbReference type="Proteomes" id="UP001530400">
    <property type="component" value="Unassembled WGS sequence"/>
</dbReference>
<dbReference type="AlphaFoldDB" id="A0ABD3QHL9"/>
<reference evidence="1 2" key="1">
    <citation type="submission" date="2024-10" db="EMBL/GenBank/DDBJ databases">
        <title>Updated reference genomes for cyclostephanoid diatoms.</title>
        <authorList>
            <person name="Roberts W.R."/>
            <person name="Alverson A.J."/>
        </authorList>
    </citation>
    <scope>NUCLEOTIDE SEQUENCE [LARGE SCALE GENOMIC DNA]</scope>
    <source>
        <strain evidence="1 2">AJA010-31</strain>
    </source>
</reference>
<gene>
    <name evidence="1" type="ORF">ACHAWO_002886</name>
</gene>
<protein>
    <submittedName>
        <fullName evidence="1">Uncharacterized protein</fullName>
    </submittedName>
</protein>
<proteinExistence type="predicted"/>
<evidence type="ECO:0000313" key="1">
    <source>
        <dbReference type="EMBL" id="KAL3799702.1"/>
    </source>
</evidence>
<dbReference type="EMBL" id="JALLPJ020000177">
    <property type="protein sequence ID" value="KAL3799702.1"/>
    <property type="molecule type" value="Genomic_DNA"/>
</dbReference>